<gene>
    <name evidence="2" type="ORF">g.57444</name>
</gene>
<evidence type="ECO:0000313" key="2">
    <source>
        <dbReference type="EMBL" id="JAS96179.1"/>
    </source>
</evidence>
<accession>A0A1B6JAI2</accession>
<proteinExistence type="predicted"/>
<feature type="non-terminal residue" evidence="2">
    <location>
        <position position="1"/>
    </location>
</feature>
<feature type="coiled-coil region" evidence="1">
    <location>
        <begin position="65"/>
        <end position="115"/>
    </location>
</feature>
<reference evidence="2" key="1">
    <citation type="submission" date="2015-11" db="EMBL/GenBank/DDBJ databases">
        <title>De novo transcriptome assembly of four potential Pierce s Disease insect vectors from Arizona vineyards.</title>
        <authorList>
            <person name="Tassone E.E."/>
        </authorList>
    </citation>
    <scope>NUCLEOTIDE SEQUENCE</scope>
</reference>
<feature type="non-terminal residue" evidence="2">
    <location>
        <position position="119"/>
    </location>
</feature>
<protein>
    <submittedName>
        <fullName evidence="2">Uncharacterized protein</fullName>
    </submittedName>
</protein>
<sequence length="119" mass="13562">DIESVLSDLLEKKKIICKPFSKSKAYYLAQDMEYAIDDPEYTDEVDSTQNQMEENKVLRYLRWKNGQLSAQLKALQGEYADLDGRLAALDMEMTVEELERANAAYEAEIARCGGAAREE</sequence>
<keyword evidence="1" id="KW-0175">Coiled coil</keyword>
<organism evidence="2">
    <name type="scientific">Homalodisca liturata</name>
    <dbReference type="NCBI Taxonomy" id="320908"/>
    <lineage>
        <taxon>Eukaryota</taxon>
        <taxon>Metazoa</taxon>
        <taxon>Ecdysozoa</taxon>
        <taxon>Arthropoda</taxon>
        <taxon>Hexapoda</taxon>
        <taxon>Insecta</taxon>
        <taxon>Pterygota</taxon>
        <taxon>Neoptera</taxon>
        <taxon>Paraneoptera</taxon>
        <taxon>Hemiptera</taxon>
        <taxon>Auchenorrhyncha</taxon>
        <taxon>Membracoidea</taxon>
        <taxon>Cicadellidae</taxon>
        <taxon>Cicadellinae</taxon>
        <taxon>Proconiini</taxon>
        <taxon>Homalodisca</taxon>
    </lineage>
</organism>
<evidence type="ECO:0000256" key="1">
    <source>
        <dbReference type="SAM" id="Coils"/>
    </source>
</evidence>
<dbReference type="EMBL" id="GECU01011527">
    <property type="protein sequence ID" value="JAS96179.1"/>
    <property type="molecule type" value="Transcribed_RNA"/>
</dbReference>
<dbReference type="AlphaFoldDB" id="A0A1B6JAI2"/>
<name>A0A1B6JAI2_9HEMI</name>